<evidence type="ECO:0000313" key="2">
    <source>
        <dbReference type="Proteomes" id="UP000053676"/>
    </source>
</evidence>
<dbReference type="Proteomes" id="UP000053676">
    <property type="component" value="Unassembled WGS sequence"/>
</dbReference>
<organism evidence="1 2">
    <name type="scientific">Necator americanus</name>
    <name type="common">Human hookworm</name>
    <dbReference type="NCBI Taxonomy" id="51031"/>
    <lineage>
        <taxon>Eukaryota</taxon>
        <taxon>Metazoa</taxon>
        <taxon>Ecdysozoa</taxon>
        <taxon>Nematoda</taxon>
        <taxon>Chromadorea</taxon>
        <taxon>Rhabditida</taxon>
        <taxon>Rhabditina</taxon>
        <taxon>Rhabditomorpha</taxon>
        <taxon>Strongyloidea</taxon>
        <taxon>Ancylostomatidae</taxon>
        <taxon>Bunostominae</taxon>
        <taxon>Necator</taxon>
    </lineage>
</organism>
<keyword evidence="2" id="KW-1185">Reference proteome</keyword>
<gene>
    <name evidence="1" type="ORF">NECAME_05250</name>
</gene>
<sequence>MDVRTLPCIDCTLRTGQEPARLSPQRSYPKFMERDKTCLVELKENGRTEKVKKSPTNVPKPMVVPATNEAPMAKPSVKLCAKSATRLR</sequence>
<name>W2SIJ1_NECAM</name>
<evidence type="ECO:0000313" key="1">
    <source>
        <dbReference type="EMBL" id="ETN69395.1"/>
    </source>
</evidence>
<dbReference type="EMBL" id="KI669112">
    <property type="protein sequence ID" value="ETN69395.1"/>
    <property type="molecule type" value="Genomic_DNA"/>
</dbReference>
<dbReference type="AlphaFoldDB" id="W2SIJ1"/>
<accession>W2SIJ1</accession>
<dbReference type="KEGG" id="nai:NECAME_05250"/>
<protein>
    <submittedName>
        <fullName evidence="1">Uncharacterized protein</fullName>
    </submittedName>
</protein>
<reference evidence="2" key="1">
    <citation type="journal article" date="2014" name="Nat. Genet.">
        <title>Genome of the human hookworm Necator americanus.</title>
        <authorList>
            <person name="Tang Y.T."/>
            <person name="Gao X."/>
            <person name="Rosa B.A."/>
            <person name="Abubucker S."/>
            <person name="Hallsworth-Pepin K."/>
            <person name="Martin J."/>
            <person name="Tyagi R."/>
            <person name="Heizer E."/>
            <person name="Zhang X."/>
            <person name="Bhonagiri-Palsikar V."/>
            <person name="Minx P."/>
            <person name="Warren W.C."/>
            <person name="Wang Q."/>
            <person name="Zhan B."/>
            <person name="Hotez P.J."/>
            <person name="Sternberg P.W."/>
            <person name="Dougall A."/>
            <person name="Gaze S.T."/>
            <person name="Mulvenna J."/>
            <person name="Sotillo J."/>
            <person name="Ranganathan S."/>
            <person name="Rabelo E.M."/>
            <person name="Wilson R.K."/>
            <person name="Felgner P.L."/>
            <person name="Bethony J."/>
            <person name="Hawdon J.M."/>
            <person name="Gasser R.B."/>
            <person name="Loukas A."/>
            <person name="Mitreva M."/>
        </authorList>
    </citation>
    <scope>NUCLEOTIDE SEQUENCE [LARGE SCALE GENOMIC DNA]</scope>
</reference>
<proteinExistence type="predicted"/>